<feature type="signal peptide" evidence="7">
    <location>
        <begin position="1"/>
        <end position="22"/>
    </location>
</feature>
<protein>
    <recommendedName>
        <fullName evidence="8">Peptidase A1 domain-containing protein</fullName>
    </recommendedName>
</protein>
<dbReference type="InterPro" id="IPR021109">
    <property type="entry name" value="Peptidase_aspartic_dom_sf"/>
</dbReference>
<dbReference type="SUPFAM" id="SSF50630">
    <property type="entry name" value="Acid proteases"/>
    <property type="match status" value="1"/>
</dbReference>
<organism evidence="9 10">
    <name type="scientific">Cronartium quercuum f. sp. fusiforme G11</name>
    <dbReference type="NCBI Taxonomy" id="708437"/>
    <lineage>
        <taxon>Eukaryota</taxon>
        <taxon>Fungi</taxon>
        <taxon>Dikarya</taxon>
        <taxon>Basidiomycota</taxon>
        <taxon>Pucciniomycotina</taxon>
        <taxon>Pucciniomycetes</taxon>
        <taxon>Pucciniales</taxon>
        <taxon>Coleosporiaceae</taxon>
        <taxon>Cronartium</taxon>
    </lineage>
</organism>
<keyword evidence="10" id="KW-1185">Reference proteome</keyword>
<dbReference type="PRINTS" id="PR00792">
    <property type="entry name" value="PEPSIN"/>
</dbReference>
<comment type="similarity">
    <text evidence="1">Belongs to the peptidase A1 family.</text>
</comment>
<keyword evidence="3" id="KW-0064">Aspartyl protease</keyword>
<dbReference type="GO" id="GO:0006508">
    <property type="term" value="P:proteolysis"/>
    <property type="evidence" value="ECO:0007669"/>
    <property type="project" value="UniProtKB-KW"/>
</dbReference>
<evidence type="ECO:0000256" key="4">
    <source>
        <dbReference type="ARBA" id="ARBA00022801"/>
    </source>
</evidence>
<evidence type="ECO:0000256" key="2">
    <source>
        <dbReference type="ARBA" id="ARBA00022670"/>
    </source>
</evidence>
<dbReference type="InterPro" id="IPR001461">
    <property type="entry name" value="Aspartic_peptidase_A1"/>
</dbReference>
<proteinExistence type="inferred from homology"/>
<evidence type="ECO:0000259" key="8">
    <source>
        <dbReference type="PROSITE" id="PS51767"/>
    </source>
</evidence>
<feature type="domain" description="Peptidase A1" evidence="8">
    <location>
        <begin position="106"/>
        <end position="430"/>
    </location>
</feature>
<keyword evidence="4" id="KW-0378">Hydrolase</keyword>
<evidence type="ECO:0000256" key="7">
    <source>
        <dbReference type="SAM" id="SignalP"/>
    </source>
</evidence>
<dbReference type="GO" id="GO:0004190">
    <property type="term" value="F:aspartic-type endopeptidase activity"/>
    <property type="evidence" value="ECO:0007669"/>
    <property type="project" value="UniProtKB-KW"/>
</dbReference>
<feature type="active site" evidence="5">
    <location>
        <position position="316"/>
    </location>
</feature>
<dbReference type="FunFam" id="2.40.70.10:FF:000115">
    <property type="entry name" value="Lysosomal aspartic protease"/>
    <property type="match status" value="1"/>
</dbReference>
<gene>
    <name evidence="9" type="ORF">CROQUDRAFT_88501</name>
</gene>
<evidence type="ECO:0000256" key="1">
    <source>
        <dbReference type="ARBA" id="ARBA00007447"/>
    </source>
</evidence>
<evidence type="ECO:0000256" key="5">
    <source>
        <dbReference type="PIRSR" id="PIRSR601461-1"/>
    </source>
</evidence>
<evidence type="ECO:0000256" key="3">
    <source>
        <dbReference type="ARBA" id="ARBA00022750"/>
    </source>
</evidence>
<dbReference type="Pfam" id="PF00026">
    <property type="entry name" value="Asp"/>
    <property type="match status" value="1"/>
</dbReference>
<feature type="chain" id="PRO_5040120843" description="Peptidase A1 domain-containing protein" evidence="7">
    <location>
        <begin position="23"/>
        <end position="561"/>
    </location>
</feature>
<dbReference type="Proteomes" id="UP000886653">
    <property type="component" value="Unassembled WGS sequence"/>
</dbReference>
<dbReference type="InterPro" id="IPR033121">
    <property type="entry name" value="PEPTIDASE_A1"/>
</dbReference>
<evidence type="ECO:0000256" key="6">
    <source>
        <dbReference type="SAM" id="MobiDB-lite"/>
    </source>
</evidence>
<dbReference type="CDD" id="cd05471">
    <property type="entry name" value="pepsin_like"/>
    <property type="match status" value="1"/>
</dbReference>
<comment type="caution">
    <text evidence="9">The sequence shown here is derived from an EMBL/GenBank/DDBJ whole genome shotgun (WGS) entry which is preliminary data.</text>
</comment>
<name>A0A9P6NQS3_9BASI</name>
<feature type="active site" evidence="5">
    <location>
        <position position="124"/>
    </location>
</feature>
<dbReference type="InterPro" id="IPR034164">
    <property type="entry name" value="Pepsin-like_dom"/>
</dbReference>
<evidence type="ECO:0000313" key="10">
    <source>
        <dbReference type="Proteomes" id="UP000886653"/>
    </source>
</evidence>
<keyword evidence="7" id="KW-0732">Signal</keyword>
<dbReference type="OrthoDB" id="771136at2759"/>
<reference evidence="9" key="1">
    <citation type="submission" date="2013-11" db="EMBL/GenBank/DDBJ databases">
        <title>Genome sequence of the fusiform rust pathogen reveals effectors for host alternation and coevolution with pine.</title>
        <authorList>
            <consortium name="DOE Joint Genome Institute"/>
            <person name="Smith K."/>
            <person name="Pendleton A."/>
            <person name="Kubisiak T."/>
            <person name="Anderson C."/>
            <person name="Salamov A."/>
            <person name="Aerts A."/>
            <person name="Riley R."/>
            <person name="Clum A."/>
            <person name="Lindquist E."/>
            <person name="Ence D."/>
            <person name="Campbell M."/>
            <person name="Kronenberg Z."/>
            <person name="Feau N."/>
            <person name="Dhillon B."/>
            <person name="Hamelin R."/>
            <person name="Burleigh J."/>
            <person name="Smith J."/>
            <person name="Yandell M."/>
            <person name="Nelson C."/>
            <person name="Grigoriev I."/>
            <person name="Davis J."/>
        </authorList>
    </citation>
    <scope>NUCLEOTIDE SEQUENCE</scope>
    <source>
        <strain evidence="9">G11</strain>
    </source>
</reference>
<dbReference type="EMBL" id="MU167223">
    <property type="protein sequence ID" value="KAG0149952.1"/>
    <property type="molecule type" value="Genomic_DNA"/>
</dbReference>
<dbReference type="PANTHER" id="PTHR47966:SF6">
    <property type="entry name" value="PEPTIDASE A1 DOMAIN-CONTAINING PROTEIN"/>
    <property type="match status" value="1"/>
</dbReference>
<dbReference type="PROSITE" id="PS51767">
    <property type="entry name" value="PEPTIDASE_A1"/>
    <property type="match status" value="1"/>
</dbReference>
<sequence length="561" mass="60632">MRRYTSWALFVFFISITRTALSQQELKTRLPPIDIPLNHAIPTQLALAKRGDTEAFGLWALGASQKLQARYGDELQRTIDLDELSSLKKRQVSEVGLVNAFSDAIYTGSITIGTPPQSFNVIMDTGSSDLWVADTACTTDNGCPRSVTRFDTQASTSFLNITKPFKVTYGSGRVAGNLGTDVVSVGLFSVTGQTLGTCDVVENILRSGLDTSGILGLGWSGIASSGSTPAWQSLFMKDVLQEPVMGFALRRLINYRPTTVGPGGTMTVGGTNRRLYDGEINYVPLSKNQTYWLVPLNALTVGGKAVDIGQPDVAIDTGTSLIGAPSEALQTIFSHLPGSQLMESGKFKGYWTVPCKTKVHIAVQFGEMSYSIDPSDFNLGKTSNGRCLTSFFTITKSKSGGSIPEWIFGAAFLKNVYAVFRASPPSVGFAQLSAEFSPSRSTPTPTSLSSSPPPSSVCSHDHISPLAPTGVPLYHELQRPFPPPPSLYHSLLCFLLSKLGLPLYPPPPVNNRPHLPPAAPRELPKNHILVHLCCRIYSIDSRPPNGSPVLFVGWNTLESFR</sequence>
<accession>A0A9P6NQS3</accession>
<dbReference type="PANTHER" id="PTHR47966">
    <property type="entry name" value="BETA-SITE APP-CLEAVING ENZYME, ISOFORM A-RELATED"/>
    <property type="match status" value="1"/>
</dbReference>
<evidence type="ECO:0000313" key="9">
    <source>
        <dbReference type="EMBL" id="KAG0149952.1"/>
    </source>
</evidence>
<dbReference type="Gene3D" id="2.40.70.10">
    <property type="entry name" value="Acid Proteases"/>
    <property type="match status" value="2"/>
</dbReference>
<dbReference type="AlphaFoldDB" id="A0A9P6NQS3"/>
<feature type="compositionally biased region" description="Low complexity" evidence="6">
    <location>
        <begin position="440"/>
        <end position="450"/>
    </location>
</feature>
<feature type="region of interest" description="Disordered" evidence="6">
    <location>
        <begin position="440"/>
        <end position="459"/>
    </location>
</feature>
<keyword evidence="2" id="KW-0645">Protease</keyword>